<evidence type="ECO:0000256" key="1">
    <source>
        <dbReference type="SAM" id="MobiDB-lite"/>
    </source>
</evidence>
<comment type="caution">
    <text evidence="2">The sequence shown here is derived from an EMBL/GenBank/DDBJ whole genome shotgun (WGS) entry which is preliminary data.</text>
</comment>
<evidence type="ECO:0000313" key="2">
    <source>
        <dbReference type="EMBL" id="GAB0188567.1"/>
    </source>
</evidence>
<protein>
    <submittedName>
        <fullName evidence="2">Uncharacterized protein</fullName>
    </submittedName>
</protein>
<proteinExistence type="predicted"/>
<dbReference type="EMBL" id="BAAFJT010000004">
    <property type="protein sequence ID" value="GAB0188567.1"/>
    <property type="molecule type" value="Genomic_DNA"/>
</dbReference>
<sequence length="105" mass="11453">MLEMLDMKDHMGNGTVTSKGAAQATSTLDEMRGDHVKETQAGVTHGDSDPFPQGKEWITPVLCTEHGERLGTGDISTAEHHLLDLGLTLRHGDHAMSPVQPRQRQ</sequence>
<accession>A0ABC9WTY1</accession>
<keyword evidence="3" id="KW-1185">Reference proteome</keyword>
<feature type="region of interest" description="Disordered" evidence="1">
    <location>
        <begin position="1"/>
        <end position="29"/>
    </location>
</feature>
<dbReference type="AlphaFoldDB" id="A0ABC9WTY1"/>
<dbReference type="Proteomes" id="UP001623348">
    <property type="component" value="Unassembled WGS sequence"/>
</dbReference>
<feature type="compositionally biased region" description="Polar residues" evidence="1">
    <location>
        <begin position="14"/>
        <end position="28"/>
    </location>
</feature>
<gene>
    <name evidence="2" type="ORF">GRJ2_001322000</name>
</gene>
<organism evidence="2 3">
    <name type="scientific">Grus japonensis</name>
    <name type="common">Japanese crane</name>
    <name type="synonym">Red-crowned crane</name>
    <dbReference type="NCBI Taxonomy" id="30415"/>
    <lineage>
        <taxon>Eukaryota</taxon>
        <taxon>Metazoa</taxon>
        <taxon>Chordata</taxon>
        <taxon>Craniata</taxon>
        <taxon>Vertebrata</taxon>
        <taxon>Euteleostomi</taxon>
        <taxon>Archelosauria</taxon>
        <taxon>Archosauria</taxon>
        <taxon>Dinosauria</taxon>
        <taxon>Saurischia</taxon>
        <taxon>Theropoda</taxon>
        <taxon>Coelurosauria</taxon>
        <taxon>Aves</taxon>
        <taxon>Neognathae</taxon>
        <taxon>Neoaves</taxon>
        <taxon>Gruiformes</taxon>
        <taxon>Gruidae</taxon>
        <taxon>Grus</taxon>
    </lineage>
</organism>
<feature type="compositionally biased region" description="Basic and acidic residues" evidence="1">
    <location>
        <begin position="1"/>
        <end position="11"/>
    </location>
</feature>
<evidence type="ECO:0000313" key="3">
    <source>
        <dbReference type="Proteomes" id="UP001623348"/>
    </source>
</evidence>
<reference evidence="2 3" key="1">
    <citation type="submission" date="2024-06" db="EMBL/GenBank/DDBJ databases">
        <title>The draft genome of Grus japonensis, version 3.</title>
        <authorList>
            <person name="Nabeshima K."/>
            <person name="Suzuki S."/>
            <person name="Onuma M."/>
        </authorList>
    </citation>
    <scope>NUCLEOTIDE SEQUENCE [LARGE SCALE GENOMIC DNA]</scope>
    <source>
        <strain evidence="2 3">451A</strain>
    </source>
</reference>
<name>A0ABC9WTY1_GRUJA</name>